<name>A0A6A5UGU7_9PLEO</name>
<reference evidence="1" key="1">
    <citation type="journal article" date="2020" name="Stud. Mycol.">
        <title>101 Dothideomycetes genomes: a test case for predicting lifestyles and emergence of pathogens.</title>
        <authorList>
            <person name="Haridas S."/>
            <person name="Albert R."/>
            <person name="Binder M."/>
            <person name="Bloem J."/>
            <person name="Labutti K."/>
            <person name="Salamov A."/>
            <person name="Andreopoulos B."/>
            <person name="Baker S."/>
            <person name="Barry K."/>
            <person name="Bills G."/>
            <person name="Bluhm B."/>
            <person name="Cannon C."/>
            <person name="Castanera R."/>
            <person name="Culley D."/>
            <person name="Daum C."/>
            <person name="Ezra D."/>
            <person name="Gonzalez J."/>
            <person name="Henrissat B."/>
            <person name="Kuo A."/>
            <person name="Liang C."/>
            <person name="Lipzen A."/>
            <person name="Lutzoni F."/>
            <person name="Magnuson J."/>
            <person name="Mondo S."/>
            <person name="Nolan M."/>
            <person name="Ohm R."/>
            <person name="Pangilinan J."/>
            <person name="Park H.-J."/>
            <person name="Ramirez L."/>
            <person name="Alfaro M."/>
            <person name="Sun H."/>
            <person name="Tritt A."/>
            <person name="Yoshinaga Y."/>
            <person name="Zwiers L.-H."/>
            <person name="Turgeon B."/>
            <person name="Goodwin S."/>
            <person name="Spatafora J."/>
            <person name="Crous P."/>
            <person name="Grigoriev I."/>
        </authorList>
    </citation>
    <scope>NUCLEOTIDE SEQUENCE</scope>
    <source>
        <strain evidence="1">CBS 675.92</strain>
    </source>
</reference>
<evidence type="ECO:0000313" key="2">
    <source>
        <dbReference type="Proteomes" id="UP000800035"/>
    </source>
</evidence>
<dbReference type="Proteomes" id="UP000800035">
    <property type="component" value="Unassembled WGS sequence"/>
</dbReference>
<sequence>MAPNVQGLKIIEVDVKSNRPRNQNISSTKSHAFTHNHPLVSFVRLYKYEALAPQKEWGKTHYELRSTSSRSGLDIFIHSHPVPISPLAADPNPARTPVELDLTPRYWTSSSNTNKSTWLRAIPPRAPSSLKQPTAHPHTTRYSHFRMRISTLTQCLYLFPQEINDSALRHCTRQNT</sequence>
<dbReference type="AlphaFoldDB" id="A0A6A5UGU7"/>
<dbReference type="EMBL" id="ML976978">
    <property type="protein sequence ID" value="KAF1963169.1"/>
    <property type="molecule type" value="Genomic_DNA"/>
</dbReference>
<proteinExistence type="predicted"/>
<gene>
    <name evidence="1" type="ORF">CC80DRAFT_107212</name>
</gene>
<evidence type="ECO:0000313" key="1">
    <source>
        <dbReference type="EMBL" id="KAF1963169.1"/>
    </source>
</evidence>
<accession>A0A6A5UGU7</accession>
<organism evidence="1 2">
    <name type="scientific">Byssothecium circinans</name>
    <dbReference type="NCBI Taxonomy" id="147558"/>
    <lineage>
        <taxon>Eukaryota</taxon>
        <taxon>Fungi</taxon>
        <taxon>Dikarya</taxon>
        <taxon>Ascomycota</taxon>
        <taxon>Pezizomycotina</taxon>
        <taxon>Dothideomycetes</taxon>
        <taxon>Pleosporomycetidae</taxon>
        <taxon>Pleosporales</taxon>
        <taxon>Massarineae</taxon>
        <taxon>Massarinaceae</taxon>
        <taxon>Byssothecium</taxon>
    </lineage>
</organism>
<protein>
    <submittedName>
        <fullName evidence="1">Uncharacterized protein</fullName>
    </submittedName>
</protein>
<keyword evidence="2" id="KW-1185">Reference proteome</keyword>